<evidence type="ECO:0000259" key="1">
    <source>
        <dbReference type="PROSITE" id="PS50191"/>
    </source>
</evidence>
<proteinExistence type="predicted"/>
<dbReference type="EMBL" id="JAMSHJ010000004">
    <property type="protein sequence ID" value="KAI5414426.1"/>
    <property type="molecule type" value="Genomic_DNA"/>
</dbReference>
<dbReference type="SUPFAM" id="SSF52087">
    <property type="entry name" value="CRAL/TRIO domain"/>
    <property type="match status" value="1"/>
</dbReference>
<organism evidence="2 3">
    <name type="scientific">Pisum sativum</name>
    <name type="common">Garden pea</name>
    <name type="synonym">Lathyrus oleraceus</name>
    <dbReference type="NCBI Taxonomy" id="3888"/>
    <lineage>
        <taxon>Eukaryota</taxon>
        <taxon>Viridiplantae</taxon>
        <taxon>Streptophyta</taxon>
        <taxon>Embryophyta</taxon>
        <taxon>Tracheophyta</taxon>
        <taxon>Spermatophyta</taxon>
        <taxon>Magnoliopsida</taxon>
        <taxon>eudicotyledons</taxon>
        <taxon>Gunneridae</taxon>
        <taxon>Pentapetalae</taxon>
        <taxon>rosids</taxon>
        <taxon>fabids</taxon>
        <taxon>Fabales</taxon>
        <taxon>Fabaceae</taxon>
        <taxon>Papilionoideae</taxon>
        <taxon>50 kb inversion clade</taxon>
        <taxon>NPAAA clade</taxon>
        <taxon>Hologalegina</taxon>
        <taxon>IRL clade</taxon>
        <taxon>Fabeae</taxon>
        <taxon>Lathyrus</taxon>
    </lineage>
</organism>
<accession>A0A9D5AP85</accession>
<dbReference type="PROSITE" id="PS50191">
    <property type="entry name" value="CRAL_TRIO"/>
    <property type="match status" value="1"/>
</dbReference>
<dbReference type="Gramene" id="Psat04G0007100-T3">
    <property type="protein sequence ID" value="KAI5414426.1"/>
    <property type="gene ID" value="KIW84_040071"/>
</dbReference>
<gene>
    <name evidence="2" type="ORF">KIW84_040071</name>
</gene>
<comment type="caution">
    <text evidence="2">The sequence shown here is derived from an EMBL/GenBank/DDBJ whole genome shotgun (WGS) entry which is preliminary data.</text>
</comment>
<keyword evidence="3" id="KW-1185">Reference proteome</keyword>
<dbReference type="CDD" id="cd00170">
    <property type="entry name" value="SEC14"/>
    <property type="match status" value="1"/>
</dbReference>
<evidence type="ECO:0000313" key="3">
    <source>
        <dbReference type="Proteomes" id="UP001058974"/>
    </source>
</evidence>
<dbReference type="Gene3D" id="3.40.525.10">
    <property type="entry name" value="CRAL-TRIO lipid binding domain"/>
    <property type="match status" value="1"/>
</dbReference>
<dbReference type="PANTHER" id="PTHR46226">
    <property type="entry name" value="CRAL-TRIO DOMAIN-CONTAINING PROTEIN"/>
    <property type="match status" value="1"/>
</dbReference>
<dbReference type="InterPro" id="IPR036865">
    <property type="entry name" value="CRAL-TRIO_dom_sf"/>
</dbReference>
<dbReference type="Pfam" id="PF00650">
    <property type="entry name" value="CRAL_TRIO"/>
    <property type="match status" value="1"/>
</dbReference>
<sequence length="178" mass="20390">MTGLKLSALNQIKLLTIVSSIDDQNYPEKTHTYFIVNAPYIFSACWKVVKPLLQERTRRKVQVLPGCGRDELLNIMDYASLPHFCRKEGSGSSRHLEGGSENVYSLDHPFHQQLYDYVKQQARLREAVAPIKQGSFHVVFPEPQDVDTRIAKKIESEFDNLTLNGDKERLNNLTETQI</sequence>
<reference evidence="2 3" key="1">
    <citation type="journal article" date="2022" name="Nat. Genet.">
        <title>Improved pea reference genome and pan-genome highlight genomic features and evolutionary characteristics.</title>
        <authorList>
            <person name="Yang T."/>
            <person name="Liu R."/>
            <person name="Luo Y."/>
            <person name="Hu S."/>
            <person name="Wang D."/>
            <person name="Wang C."/>
            <person name="Pandey M.K."/>
            <person name="Ge S."/>
            <person name="Xu Q."/>
            <person name="Li N."/>
            <person name="Li G."/>
            <person name="Huang Y."/>
            <person name="Saxena R.K."/>
            <person name="Ji Y."/>
            <person name="Li M."/>
            <person name="Yan X."/>
            <person name="He Y."/>
            <person name="Liu Y."/>
            <person name="Wang X."/>
            <person name="Xiang C."/>
            <person name="Varshney R.K."/>
            <person name="Ding H."/>
            <person name="Gao S."/>
            <person name="Zong X."/>
        </authorList>
    </citation>
    <scope>NUCLEOTIDE SEQUENCE [LARGE SCALE GENOMIC DNA]</scope>
    <source>
        <strain evidence="2 3">cv. Zhongwan 6</strain>
    </source>
</reference>
<protein>
    <recommendedName>
        <fullName evidence="1">CRAL-TRIO domain-containing protein</fullName>
    </recommendedName>
</protein>
<dbReference type="Proteomes" id="UP001058974">
    <property type="component" value="Chromosome 4"/>
</dbReference>
<dbReference type="InterPro" id="IPR001251">
    <property type="entry name" value="CRAL-TRIO_dom"/>
</dbReference>
<dbReference type="AlphaFoldDB" id="A0A9D5AP85"/>
<feature type="domain" description="CRAL-TRIO" evidence="1">
    <location>
        <begin position="1"/>
        <end position="82"/>
    </location>
</feature>
<dbReference type="PANTHER" id="PTHR46226:SF6">
    <property type="entry name" value="SEC14P-LIKE PHOSPHATIDYLINOSITOL TRANSFER FAMILY PROTEIN"/>
    <property type="match status" value="1"/>
</dbReference>
<evidence type="ECO:0000313" key="2">
    <source>
        <dbReference type="EMBL" id="KAI5414426.1"/>
    </source>
</evidence>
<name>A0A9D5AP85_PEA</name>